<dbReference type="AlphaFoldDB" id="A0AAJ2U2N4"/>
<gene>
    <name evidence="1" type="ORF">RYX45_12665</name>
</gene>
<protein>
    <submittedName>
        <fullName evidence="1">YwpF-like family protein</fullName>
    </submittedName>
</protein>
<dbReference type="Proteomes" id="UP001285636">
    <property type="component" value="Unassembled WGS sequence"/>
</dbReference>
<reference evidence="1" key="1">
    <citation type="submission" date="2023-10" db="EMBL/GenBank/DDBJ databases">
        <title>Screening of Alkalihalophilus pseudofirmusBZ-TG-HK211 and Its Alleviation of Salt Stress on Rapeseed Growth.</title>
        <authorList>
            <person name="Zhao B."/>
            <person name="Guo T."/>
        </authorList>
    </citation>
    <scope>NUCLEOTIDE SEQUENCE</scope>
    <source>
        <strain evidence="1">BZ-TG-HK211</strain>
    </source>
</reference>
<organism evidence="1 2">
    <name type="scientific">Alkalihalophilus pseudofirmus</name>
    <name type="common">Bacillus pseudofirmus</name>
    <dbReference type="NCBI Taxonomy" id="79885"/>
    <lineage>
        <taxon>Bacteria</taxon>
        <taxon>Bacillati</taxon>
        <taxon>Bacillota</taxon>
        <taxon>Bacilli</taxon>
        <taxon>Bacillales</taxon>
        <taxon>Bacillaceae</taxon>
        <taxon>Alkalihalophilus</taxon>
    </lineage>
</organism>
<evidence type="ECO:0000313" key="2">
    <source>
        <dbReference type="Proteomes" id="UP001285636"/>
    </source>
</evidence>
<dbReference type="InterPro" id="IPR025573">
    <property type="entry name" value="YwpF"/>
</dbReference>
<name>A0AAJ2U2N4_ALKPS</name>
<accession>A0AAJ2U2N4</accession>
<comment type="caution">
    <text evidence="1">The sequence shown here is derived from an EMBL/GenBank/DDBJ whole genome shotgun (WGS) entry which is preliminary data.</text>
</comment>
<dbReference type="RefSeq" id="WP_012960178.1">
    <property type="nucleotide sequence ID" value="NZ_CP117835.1"/>
</dbReference>
<sequence length="163" mass="18266">MKTFKLYSLCILEGSEGSIKQRAVPLKDGLIINMENEEHTWHIDAVMEESFKGYFEEIKQESGHLLVDAIITSKNNHPATMVTNVVTITDLSDGISVLLEAKLVLQKDEVIEDVIEDLVEEGLSGEQLVQEFKSRKENLAAHSENTLAEVYASLKESGNYQLK</sequence>
<proteinExistence type="predicted"/>
<evidence type="ECO:0000313" key="1">
    <source>
        <dbReference type="EMBL" id="MDV2886035.1"/>
    </source>
</evidence>
<dbReference type="EMBL" id="JAWJAY010000002">
    <property type="protein sequence ID" value="MDV2886035.1"/>
    <property type="molecule type" value="Genomic_DNA"/>
</dbReference>
<dbReference type="Pfam" id="PF14183">
    <property type="entry name" value="YwpF"/>
    <property type="match status" value="1"/>
</dbReference>